<dbReference type="EMBL" id="JAWJAX010000004">
    <property type="protein sequence ID" value="MDV2911138.1"/>
    <property type="molecule type" value="Genomic_DNA"/>
</dbReference>
<dbReference type="AlphaFoldDB" id="A0AAN5Y512"/>
<dbReference type="Proteomes" id="UP001280415">
    <property type="component" value="Unassembled WGS sequence"/>
</dbReference>
<gene>
    <name evidence="2" type="ORF">R0H03_04550</name>
</gene>
<accession>A0AAN5Y512</accession>
<feature type="transmembrane region" description="Helical" evidence="1">
    <location>
        <begin position="103"/>
        <end position="121"/>
    </location>
</feature>
<dbReference type="KEGG" id="paci:A4V11_06960"/>
<dbReference type="PANTHER" id="PTHR38446:SF1">
    <property type="entry name" value="BLL0914 PROTEIN"/>
    <property type="match status" value="1"/>
</dbReference>
<keyword evidence="1" id="KW-1133">Transmembrane helix</keyword>
<reference evidence="2" key="1">
    <citation type="journal article" date="2023" name="PeerJ">
        <title>Selection and evaluation of lactic acid bacteria from chicken feces in Thailand as potential probiotics.</title>
        <authorList>
            <person name="Khurajog B."/>
            <person name="Disastra Y."/>
            <person name="Lawwyne L.D."/>
            <person name="Sirichokchatchawan W."/>
            <person name="Niyomtham W."/>
            <person name="Yindee J."/>
            <person name="Hampson D.J."/>
            <person name="Prapasarakul N."/>
        </authorList>
    </citation>
    <scope>NUCLEOTIDE SEQUENCE</scope>
    <source>
        <strain evidence="2">BF14</strain>
    </source>
</reference>
<feature type="transmembrane region" description="Helical" evidence="1">
    <location>
        <begin position="80"/>
        <end position="97"/>
    </location>
</feature>
<dbReference type="RefSeq" id="WP_002829310.1">
    <property type="nucleotide sequence ID" value="NZ_CAKMBA010000003.1"/>
</dbReference>
<dbReference type="GeneID" id="57364896"/>
<evidence type="ECO:0000313" key="3">
    <source>
        <dbReference type="Proteomes" id="UP001280415"/>
    </source>
</evidence>
<reference evidence="2" key="2">
    <citation type="submission" date="2023-10" db="EMBL/GenBank/DDBJ databases">
        <authorList>
            <person name="Khurajog B."/>
        </authorList>
    </citation>
    <scope>NUCLEOTIDE SEQUENCE</scope>
    <source>
        <strain evidence="2">BF14</strain>
    </source>
</reference>
<dbReference type="Pfam" id="PF06993">
    <property type="entry name" value="DUF1304"/>
    <property type="match status" value="1"/>
</dbReference>
<keyword evidence="1" id="KW-0812">Transmembrane</keyword>
<name>A0AAN5Y512_PEDAC</name>
<dbReference type="InterPro" id="IPR009732">
    <property type="entry name" value="DUF1304"/>
</dbReference>
<evidence type="ECO:0000256" key="1">
    <source>
        <dbReference type="SAM" id="Phobius"/>
    </source>
</evidence>
<dbReference type="PANTHER" id="PTHR38446">
    <property type="entry name" value="BLL0914 PROTEIN"/>
    <property type="match status" value="1"/>
</dbReference>
<comment type="caution">
    <text evidence="2">The sequence shown here is derived from an EMBL/GenBank/DDBJ whole genome shotgun (WGS) entry which is preliminary data.</text>
</comment>
<sequence length="122" mass="13157">MHTFTIVLIILIGLEHVGIMGLELLGSDRLIAKSFNLPLAEVERPHLRTALANQGLYNGFVALSLFLIIFIPGGTLLRGMAIGLLAGIFIIAAYGALTVAKRILWIQGAPALITMVLAMFFL</sequence>
<feature type="transmembrane region" description="Helical" evidence="1">
    <location>
        <begin position="56"/>
        <end position="73"/>
    </location>
</feature>
<keyword evidence="1" id="KW-0472">Membrane</keyword>
<proteinExistence type="predicted"/>
<protein>
    <submittedName>
        <fullName evidence="2">DUF1304 domain-containing protein</fullName>
    </submittedName>
</protein>
<organism evidence="2 3">
    <name type="scientific">Pediococcus acidilactici</name>
    <dbReference type="NCBI Taxonomy" id="1254"/>
    <lineage>
        <taxon>Bacteria</taxon>
        <taxon>Bacillati</taxon>
        <taxon>Bacillota</taxon>
        <taxon>Bacilli</taxon>
        <taxon>Lactobacillales</taxon>
        <taxon>Lactobacillaceae</taxon>
        <taxon>Pediococcus</taxon>
        <taxon>Pediococcus acidilactici group</taxon>
    </lineage>
</organism>
<evidence type="ECO:0000313" key="2">
    <source>
        <dbReference type="EMBL" id="MDV2911138.1"/>
    </source>
</evidence>